<evidence type="ECO:0000313" key="1">
    <source>
        <dbReference type="EMBL" id="MDR6237588.1"/>
    </source>
</evidence>
<proteinExistence type="predicted"/>
<evidence type="ECO:0000313" key="2">
    <source>
        <dbReference type="Proteomes" id="UP001185092"/>
    </source>
</evidence>
<dbReference type="Proteomes" id="UP001185092">
    <property type="component" value="Unassembled WGS sequence"/>
</dbReference>
<accession>A0AAE3XIY8</accession>
<keyword evidence="2" id="KW-1185">Reference proteome</keyword>
<gene>
    <name evidence="1" type="ORF">HNQ88_000564</name>
</gene>
<dbReference type="RefSeq" id="WP_309937055.1">
    <property type="nucleotide sequence ID" value="NZ_AP025305.1"/>
</dbReference>
<reference evidence="1" key="1">
    <citation type="submission" date="2023-07" db="EMBL/GenBank/DDBJ databases">
        <title>Genomic Encyclopedia of Type Strains, Phase IV (KMG-IV): sequencing the most valuable type-strain genomes for metagenomic binning, comparative biology and taxonomic classification.</title>
        <authorList>
            <person name="Goeker M."/>
        </authorList>
    </citation>
    <scope>NUCLEOTIDE SEQUENCE</scope>
    <source>
        <strain evidence="1">DSM 26174</strain>
    </source>
</reference>
<dbReference type="PROSITE" id="PS51257">
    <property type="entry name" value="PROKAR_LIPOPROTEIN"/>
    <property type="match status" value="1"/>
</dbReference>
<dbReference type="InterPro" id="IPR032331">
    <property type="entry name" value="DUF4856"/>
</dbReference>
<dbReference type="Pfam" id="PF16148">
    <property type="entry name" value="DUF4856"/>
    <property type="match status" value="1"/>
</dbReference>
<sequence>MRRNFAFLAIAAMSVLSSCKYDNEYPPSGENYDNTTYNYDTDLSSFESVNAQALRLIEEMEKGHDGAELSESVLLGIYKEKLAVGASLMELTSPASQDTVEFMIKRFASISSLQQQGENGKPGLTSLPSGSSLLLDGNGMNYAKLVEKELMGAVIYFNEFSEKGYLSSIREEVNNNKLNDSTIARNEMSWDAAFGFTGTRKSEESSTYYIDPSYFWGNEWAKMNQVDGSNTLENIYGHFVRGRRSISYINRDTLMMDIQGISNNWELSIARKVEENLSSALDHSNQSGLRAHDLSAALGSIRMLPHNIESKMDSVDSRSISGKLGENFYETTDWQIQEIRKDIVFKYPELEPYLLKPILENVEEDQEASSR</sequence>
<protein>
    <recommendedName>
        <fullName evidence="3">DUF4856 domain-containing protein</fullName>
    </recommendedName>
</protein>
<comment type="caution">
    <text evidence="1">The sequence shown here is derived from an EMBL/GenBank/DDBJ whole genome shotgun (WGS) entry which is preliminary data.</text>
</comment>
<organism evidence="1 2">
    <name type="scientific">Aureibacter tunicatorum</name>
    <dbReference type="NCBI Taxonomy" id="866807"/>
    <lineage>
        <taxon>Bacteria</taxon>
        <taxon>Pseudomonadati</taxon>
        <taxon>Bacteroidota</taxon>
        <taxon>Cytophagia</taxon>
        <taxon>Cytophagales</taxon>
        <taxon>Persicobacteraceae</taxon>
        <taxon>Aureibacter</taxon>
    </lineage>
</organism>
<dbReference type="AlphaFoldDB" id="A0AAE3XIY8"/>
<dbReference type="EMBL" id="JAVDQD010000001">
    <property type="protein sequence ID" value="MDR6237588.1"/>
    <property type="molecule type" value="Genomic_DNA"/>
</dbReference>
<evidence type="ECO:0008006" key="3">
    <source>
        <dbReference type="Google" id="ProtNLM"/>
    </source>
</evidence>
<name>A0AAE3XIY8_9BACT</name>